<keyword evidence="2" id="KW-0540">Nuclease</keyword>
<dbReference type="Pfam" id="PF04471">
    <property type="entry name" value="Mrr_cat"/>
    <property type="match status" value="1"/>
</dbReference>
<dbReference type="InterPro" id="IPR011856">
    <property type="entry name" value="tRNA_endonuc-like_dom_sf"/>
</dbReference>
<dbReference type="STRING" id="743721.Psesu_3041"/>
<dbReference type="AlphaFoldDB" id="E6WXJ8"/>
<dbReference type="HOGENOM" id="CLU_032125_1_0_6"/>
<keyword evidence="3" id="KW-1185">Reference proteome</keyword>
<name>E6WXJ8_PSEUU</name>
<dbReference type="Gene3D" id="3.40.1350.10">
    <property type="match status" value="1"/>
</dbReference>
<dbReference type="PANTHER" id="PTHR30015:SF7">
    <property type="entry name" value="TYPE IV METHYL-DIRECTED RESTRICTION ENZYME ECOKMRR"/>
    <property type="match status" value="1"/>
</dbReference>
<dbReference type="GO" id="GO:0003677">
    <property type="term" value="F:DNA binding"/>
    <property type="evidence" value="ECO:0007669"/>
    <property type="project" value="InterPro"/>
</dbReference>
<proteinExistence type="predicted"/>
<dbReference type="EMBL" id="CP002446">
    <property type="protein sequence ID" value="ADV28864.1"/>
    <property type="molecule type" value="Genomic_DNA"/>
</dbReference>
<keyword evidence="2" id="KW-0255">Endonuclease</keyword>
<dbReference type="RefSeq" id="WP_013536689.1">
    <property type="nucleotide sequence ID" value="NC_014924.1"/>
</dbReference>
<dbReference type="OrthoDB" id="5782056at2"/>
<evidence type="ECO:0000259" key="1">
    <source>
        <dbReference type="Pfam" id="PF04471"/>
    </source>
</evidence>
<dbReference type="PANTHER" id="PTHR30015">
    <property type="entry name" value="MRR RESTRICTION SYSTEM PROTEIN"/>
    <property type="match status" value="1"/>
</dbReference>
<evidence type="ECO:0000313" key="2">
    <source>
        <dbReference type="EMBL" id="ADV28864.1"/>
    </source>
</evidence>
<protein>
    <submittedName>
        <fullName evidence="2">Restriction endonuclease</fullName>
    </submittedName>
</protein>
<dbReference type="Proteomes" id="UP000008632">
    <property type="component" value="Chromosome"/>
</dbReference>
<dbReference type="InterPro" id="IPR007560">
    <property type="entry name" value="Restrct_endonuc_IV_Mrr"/>
</dbReference>
<keyword evidence="2" id="KW-0378">Hydrolase</keyword>
<dbReference type="GO" id="GO:0015666">
    <property type="term" value="F:restriction endodeoxyribonuclease activity"/>
    <property type="evidence" value="ECO:0007669"/>
    <property type="project" value="TreeGrafter"/>
</dbReference>
<organism evidence="2 3">
    <name type="scientific">Pseudoxanthomonas suwonensis (strain 11-1)</name>
    <dbReference type="NCBI Taxonomy" id="743721"/>
    <lineage>
        <taxon>Bacteria</taxon>
        <taxon>Pseudomonadati</taxon>
        <taxon>Pseudomonadota</taxon>
        <taxon>Gammaproteobacteria</taxon>
        <taxon>Lysobacterales</taxon>
        <taxon>Lysobacteraceae</taxon>
        <taxon>Pseudoxanthomonas</taxon>
    </lineage>
</organism>
<dbReference type="SUPFAM" id="SSF52980">
    <property type="entry name" value="Restriction endonuclease-like"/>
    <property type="match status" value="1"/>
</dbReference>
<dbReference type="REBASE" id="31697">
    <property type="entry name" value="PsuGMrrP"/>
</dbReference>
<gene>
    <name evidence="2" type="ordered locus">Psesu_3041</name>
</gene>
<accession>E6WXJ8</accession>
<evidence type="ECO:0000313" key="3">
    <source>
        <dbReference type="Proteomes" id="UP000008632"/>
    </source>
</evidence>
<reference evidence="2 3" key="1">
    <citation type="submission" date="2011-01" db="EMBL/GenBank/DDBJ databases">
        <title>Complete sequence of Pseudoxanthomonas suwonensis 11-1.</title>
        <authorList>
            <consortium name="US DOE Joint Genome Institute"/>
            <person name="Lucas S."/>
            <person name="Copeland A."/>
            <person name="Lapidus A."/>
            <person name="Cheng J.-F."/>
            <person name="Goodwin L."/>
            <person name="Pitluck S."/>
            <person name="Teshima H."/>
            <person name="Detter J.C."/>
            <person name="Han C."/>
            <person name="Tapia R."/>
            <person name="Land M."/>
            <person name="Hauser L."/>
            <person name="Kyrpides N."/>
            <person name="Ivanova N."/>
            <person name="Ovchinnikova G."/>
            <person name="Siebers A.K."/>
            <person name="Allgaier M."/>
            <person name="Thelen M.P."/>
            <person name="Hugenholtz P."/>
            <person name="Gladden J."/>
            <person name="Woyke T."/>
        </authorList>
    </citation>
    <scope>NUCLEOTIDE SEQUENCE [LARGE SCALE GENOMIC DNA]</scope>
    <source>
        <strain evidence="3">11-1</strain>
    </source>
</reference>
<sequence length="571" mass="63513">MHTSDPEVRIGPTRARYTSTGKISSYFVELWHDGLGEHREIKSADLNVLESKVDAALLKWSDKWEVMKRRLELQATAESAAAESQTAQQALAECHRLLAASLAADDRINWNSLKQHPPFVWDGTKLPIIRYGAGNRPLGIQPTNKPREPDQTSFRPKIGWFHYLIPGAVSKKRAEARERWSAELRLFEQQCAEARDNDAERERAFLQQKTAFERAKAEYEQTCRASDEKIDAIRDAWLRGDQNGVTEHADLVLSGSKYPQWMKIDYSVAFEESSGNMVVDYRLPAPEETPSLERVSFVKARNERVEKHLTEAKKKTLYDSVCYQIALRTVHELFEADEANAIQAITFNGWVEAVNTANGRLERSCILSVRADKGEFLGFDLANVDPKACFKALKGVAASSLSGLAPVRPILVLDTDDSRLVPGRAVADSLDDSLNLAAMPWEDFEHLVRELFSKIFSSGGSEVHVTRASRDGGVDAIAFDPDPIKGGKIVIQAKRYTNVVGVSAVRDLYGTVLNEGANRGILVTTSNYGPDAYKFAQGKPITLLNGGNLLSLLADHGHKARIDLIEAKRLL</sequence>
<dbReference type="GO" id="GO:0009307">
    <property type="term" value="P:DNA restriction-modification system"/>
    <property type="evidence" value="ECO:0007669"/>
    <property type="project" value="InterPro"/>
</dbReference>
<dbReference type="InterPro" id="IPR052906">
    <property type="entry name" value="Type_IV_Methyl-Rstrct_Enzyme"/>
</dbReference>
<feature type="domain" description="Restriction endonuclease type IV Mrr" evidence="1">
    <location>
        <begin position="437"/>
        <end position="553"/>
    </location>
</feature>
<dbReference type="eggNOG" id="COG1715">
    <property type="taxonomic scope" value="Bacteria"/>
</dbReference>
<dbReference type="InterPro" id="IPR011335">
    <property type="entry name" value="Restrct_endonuc-II-like"/>
</dbReference>
<dbReference type="KEGG" id="psu:Psesu_3041"/>